<feature type="binding site" evidence="12">
    <location>
        <position position="94"/>
    </location>
    <ligand>
        <name>Mg(2+)</name>
        <dbReference type="ChEBI" id="CHEBI:18420"/>
    </ligand>
</feature>
<dbReference type="GO" id="GO:0015031">
    <property type="term" value="P:protein transport"/>
    <property type="evidence" value="ECO:0007669"/>
    <property type="project" value="UniProtKB-KW"/>
</dbReference>
<protein>
    <recommendedName>
        <fullName evidence="10">ADP-ribosylation factor-like protein 3</fullName>
    </recommendedName>
</protein>
<dbReference type="GO" id="GO:0008146">
    <property type="term" value="F:sulfotransferase activity"/>
    <property type="evidence" value="ECO:0007669"/>
    <property type="project" value="InterPro"/>
</dbReference>
<dbReference type="PROSITE" id="PS51417">
    <property type="entry name" value="ARF"/>
    <property type="match status" value="1"/>
</dbReference>
<evidence type="ECO:0000256" key="8">
    <source>
        <dbReference type="ARBA" id="ARBA00023134"/>
    </source>
</evidence>
<keyword evidence="7" id="KW-0333">Golgi apparatus</keyword>
<dbReference type="FunFam" id="3.40.50.300:FF:000281">
    <property type="entry name" value="ADP-ribosylation factor-like protein 3"/>
    <property type="match status" value="1"/>
</dbReference>
<dbReference type="InterPro" id="IPR044612">
    <property type="entry name" value="ARL2/3"/>
</dbReference>
<dbReference type="CDD" id="cd04155">
    <property type="entry name" value="Arl3"/>
    <property type="match status" value="1"/>
</dbReference>
<comment type="caution">
    <text evidence="14">The sequence shown here is derived from an EMBL/GenBank/DDBJ whole genome shotgun (WGS) entry which is preliminary data.</text>
</comment>
<keyword evidence="8 11" id="KW-0342">GTP-binding</keyword>
<dbReference type="Gene3D" id="3.40.50.300">
    <property type="entry name" value="P-loop containing nucleotide triphosphate hydrolases"/>
    <property type="match status" value="2"/>
</dbReference>
<proteinExistence type="inferred from homology"/>
<reference evidence="14" key="1">
    <citation type="journal article" date="2020" name="J Insects Food Feed">
        <title>The yellow mealworm (Tenebrio molitor) genome: a resource for the emerging insects as food and feed industry.</title>
        <authorList>
            <person name="Eriksson T."/>
            <person name="Andere A."/>
            <person name="Kelstrup H."/>
            <person name="Emery V."/>
            <person name="Picard C."/>
        </authorList>
    </citation>
    <scope>NUCLEOTIDE SEQUENCE</scope>
    <source>
        <strain evidence="14">Stoneville</strain>
        <tissue evidence="14">Whole head</tissue>
    </source>
</reference>
<evidence type="ECO:0000259" key="13">
    <source>
        <dbReference type="Pfam" id="PF00685"/>
    </source>
</evidence>
<organism evidence="14 15">
    <name type="scientific">Tenebrio molitor</name>
    <name type="common">Yellow mealworm beetle</name>
    <dbReference type="NCBI Taxonomy" id="7067"/>
    <lineage>
        <taxon>Eukaryota</taxon>
        <taxon>Metazoa</taxon>
        <taxon>Ecdysozoa</taxon>
        <taxon>Arthropoda</taxon>
        <taxon>Hexapoda</taxon>
        <taxon>Insecta</taxon>
        <taxon>Pterygota</taxon>
        <taxon>Neoptera</taxon>
        <taxon>Endopterygota</taxon>
        <taxon>Coleoptera</taxon>
        <taxon>Polyphaga</taxon>
        <taxon>Cucujiformia</taxon>
        <taxon>Tenebrionidae</taxon>
        <taxon>Tenebrio</taxon>
    </lineage>
</organism>
<dbReference type="Pfam" id="PF00025">
    <property type="entry name" value="Arf"/>
    <property type="match status" value="1"/>
</dbReference>
<comment type="subcellular location">
    <subcellularLocation>
        <location evidence="1">Golgi apparatus</location>
    </subcellularLocation>
</comment>
<dbReference type="PANTHER" id="PTHR45697">
    <property type="entry name" value="ADP-RIBOSYLATION FACTOR-LIKE PROTEIN 2-RELATED"/>
    <property type="match status" value="1"/>
</dbReference>
<dbReference type="GO" id="GO:0016192">
    <property type="term" value="P:vesicle-mediated transport"/>
    <property type="evidence" value="ECO:0007669"/>
    <property type="project" value="UniProtKB-ARBA"/>
</dbReference>
<keyword evidence="5 11" id="KW-0547">Nucleotide-binding</keyword>
<keyword evidence="9" id="KW-0449">Lipoprotein</keyword>
<name>A0A8J6HFS5_TENMO</name>
<dbReference type="GO" id="GO:0051649">
    <property type="term" value="P:establishment of localization in cell"/>
    <property type="evidence" value="ECO:0007669"/>
    <property type="project" value="UniProtKB-ARBA"/>
</dbReference>
<reference evidence="14" key="2">
    <citation type="submission" date="2021-08" db="EMBL/GenBank/DDBJ databases">
        <authorList>
            <person name="Eriksson T."/>
        </authorList>
    </citation>
    <scope>NUCLEOTIDE SEQUENCE</scope>
    <source>
        <strain evidence="14">Stoneville</strain>
        <tissue evidence="14">Whole head</tissue>
    </source>
</reference>
<dbReference type="AlphaFoldDB" id="A0A8J6HFS5"/>
<dbReference type="GO" id="GO:0005525">
    <property type="term" value="F:GTP binding"/>
    <property type="evidence" value="ECO:0007669"/>
    <property type="project" value="UniProtKB-KW"/>
</dbReference>
<dbReference type="InterPro" id="IPR006689">
    <property type="entry name" value="Small_GTPase_ARF/SAR"/>
</dbReference>
<comment type="similarity">
    <text evidence="2">Belongs to the small GTPase superfamily. Arf family.</text>
</comment>
<feature type="binding site" evidence="11">
    <location>
        <position position="116"/>
    </location>
    <ligand>
        <name>GTP</name>
        <dbReference type="ChEBI" id="CHEBI:37565"/>
    </ligand>
</feature>
<dbReference type="InterPro" id="IPR027417">
    <property type="entry name" value="P-loop_NTPase"/>
</dbReference>
<dbReference type="GO" id="GO:0005794">
    <property type="term" value="C:Golgi apparatus"/>
    <property type="evidence" value="ECO:0007669"/>
    <property type="project" value="UniProtKB-SubCell"/>
</dbReference>
<evidence type="ECO:0000256" key="11">
    <source>
        <dbReference type="PIRSR" id="PIRSR606689-1"/>
    </source>
</evidence>
<dbReference type="InterPro" id="IPR005225">
    <property type="entry name" value="Small_GTP-bd"/>
</dbReference>
<evidence type="ECO:0000313" key="15">
    <source>
        <dbReference type="Proteomes" id="UP000719412"/>
    </source>
</evidence>
<evidence type="ECO:0000256" key="2">
    <source>
        <dbReference type="ARBA" id="ARBA00010290"/>
    </source>
</evidence>
<dbReference type="SMART" id="SM00177">
    <property type="entry name" value="ARF"/>
    <property type="match status" value="1"/>
</dbReference>
<dbReference type="GO" id="GO:0048731">
    <property type="term" value="P:system development"/>
    <property type="evidence" value="ECO:0007669"/>
    <property type="project" value="UniProtKB-ARBA"/>
</dbReference>
<dbReference type="Proteomes" id="UP000719412">
    <property type="component" value="Unassembled WGS sequence"/>
</dbReference>
<dbReference type="GO" id="GO:0003924">
    <property type="term" value="F:GTPase activity"/>
    <property type="evidence" value="ECO:0007669"/>
    <property type="project" value="InterPro"/>
</dbReference>
<evidence type="ECO:0000256" key="5">
    <source>
        <dbReference type="ARBA" id="ARBA00022741"/>
    </source>
</evidence>
<keyword evidence="12" id="KW-0460">Magnesium</keyword>
<keyword evidence="12" id="KW-0479">Metal-binding</keyword>
<keyword evidence="15" id="KW-1185">Reference proteome</keyword>
<sequence length="945" mass="107470">MRVIASQNQHVGNQQYSVVVTNLNVFQILVNVIDKAFHEVFTAGELAGLLSILRKLRAAPERELRLLLLGLDNAGKTTILKTLASEDINHITPTAGFNIKSVISEGFKLNVWDIGGQRKIRPYWKNYFENTDVLIYVVDSSDKKRLEETGIELYELLTDDKLQDVPLLVYANKQDLPESLTAADLAQALGLPSIKDRPWQIQACTAVQGVGVRDGMEWVCKSIKKNPLAEAAADILKEQNLQNVGGMLNNLMHSDGAKQLGDILSQAATGDNAGQILQGLGSVLGQAKGLDPSMLGMVMNMFQQGSGKKSDDSFDILSLLGSIMGQSGDKNLWSYVPMILQTANAFLGPEADERARAHGDHADLMPPILEKLHLLFDHFINSEMGRQLVNTIGAEKFVKVFADENGRFTYRRFVDMLENHSFRKHWIKMITKKIAAIISHVSDPKIQKKYITTFQHFINSIMKSQGFPKAALFDPNRPTETITALINHFAKENLNMKISSKQYVKPAVEYVQDLFRLVEKRGMLSVDSQLLSDKLADTINLEVIEPIARVNRAYRFAKKVPQCDKYVMCLVNREPQDEKPSLPGLRPLLSKSASLILSWFLSSTTKTSYWDLYRSITDQRDCQSHFVAACNDFHAEEVRVKREKGYVNIGGFTFPKRYEELKDQFDNLEVHEEDVWICSFPKTGTTWTQEMVWMIVNNLDFEEGQVNLGHRSPFLELSVIFDYRDMLKNNASFNPPPFLEDSIGFVKSQKSPVCVKTHFPYHLLPKEIQNGSKKPKMIYVARDPKDTCISYFHHSKLLECFRGDFNEFCELFLAGKVNFGPYWKHVLPYWDKRNSPDLLFLKFEDMKKDLPKVIRQVAEFLERPLSEEQVEILTKHLSFESMKQNPAVNYELVCNLNKQFNLTEGGGAFMRSGTVGGYKGMMSEEMIQRFDDWIEENLKGTDYVI</sequence>
<evidence type="ECO:0000256" key="6">
    <source>
        <dbReference type="ARBA" id="ARBA00022927"/>
    </source>
</evidence>
<dbReference type="NCBIfam" id="TIGR00231">
    <property type="entry name" value="small_GTP"/>
    <property type="match status" value="1"/>
</dbReference>
<evidence type="ECO:0000256" key="1">
    <source>
        <dbReference type="ARBA" id="ARBA00004555"/>
    </source>
</evidence>
<evidence type="ECO:0000313" key="14">
    <source>
        <dbReference type="EMBL" id="KAH0813855.1"/>
    </source>
</evidence>
<dbReference type="PRINTS" id="PR00328">
    <property type="entry name" value="SAR1GTPBP"/>
</dbReference>
<keyword evidence="6" id="KW-0653">Protein transport</keyword>
<accession>A0A8J6HFS5</accession>
<evidence type="ECO:0000256" key="4">
    <source>
        <dbReference type="ARBA" id="ARBA00022707"/>
    </source>
</evidence>
<evidence type="ECO:0000256" key="3">
    <source>
        <dbReference type="ARBA" id="ARBA00022448"/>
    </source>
</evidence>
<dbReference type="GO" id="GO:0046872">
    <property type="term" value="F:metal ion binding"/>
    <property type="evidence" value="ECO:0007669"/>
    <property type="project" value="UniProtKB-KW"/>
</dbReference>
<dbReference type="SMART" id="SM00178">
    <property type="entry name" value="SAR"/>
    <property type="match status" value="1"/>
</dbReference>
<keyword evidence="3" id="KW-0813">Transport</keyword>
<feature type="domain" description="Sulfotransferase" evidence="13">
    <location>
        <begin position="673"/>
        <end position="941"/>
    </location>
</feature>
<evidence type="ECO:0000256" key="7">
    <source>
        <dbReference type="ARBA" id="ARBA00023034"/>
    </source>
</evidence>
<dbReference type="EMBL" id="JABDTM020024889">
    <property type="protein sequence ID" value="KAH0813855.1"/>
    <property type="molecule type" value="Genomic_DNA"/>
</dbReference>
<feature type="binding site" evidence="11">
    <location>
        <begin position="172"/>
        <end position="175"/>
    </location>
    <ligand>
        <name>GTP</name>
        <dbReference type="ChEBI" id="CHEBI:37565"/>
    </ligand>
</feature>
<feature type="binding site" evidence="11">
    <location>
        <begin position="70"/>
        <end position="77"/>
    </location>
    <ligand>
        <name>GTP</name>
        <dbReference type="ChEBI" id="CHEBI:37565"/>
    </ligand>
</feature>
<dbReference type="Pfam" id="PF00685">
    <property type="entry name" value="Sulfotransfer_1"/>
    <property type="match status" value="1"/>
</dbReference>
<keyword evidence="4" id="KW-0519">Myristate</keyword>
<evidence type="ECO:0000256" key="9">
    <source>
        <dbReference type="ARBA" id="ARBA00023288"/>
    </source>
</evidence>
<feature type="binding site" evidence="12">
    <location>
        <position position="77"/>
    </location>
    <ligand>
        <name>Mg(2+)</name>
        <dbReference type="ChEBI" id="CHEBI:18420"/>
    </ligand>
</feature>
<dbReference type="SUPFAM" id="SSF52540">
    <property type="entry name" value="P-loop containing nucleoside triphosphate hydrolases"/>
    <property type="match status" value="2"/>
</dbReference>
<dbReference type="InterPro" id="IPR000863">
    <property type="entry name" value="Sulfotransferase_dom"/>
</dbReference>
<gene>
    <name evidence="14" type="ORF">GEV33_008934</name>
</gene>
<evidence type="ECO:0000256" key="10">
    <source>
        <dbReference type="ARBA" id="ARBA00040616"/>
    </source>
</evidence>
<evidence type="ECO:0000256" key="12">
    <source>
        <dbReference type="PIRSR" id="PIRSR606689-2"/>
    </source>
</evidence>